<evidence type="ECO:0000313" key="2">
    <source>
        <dbReference type="Proteomes" id="UP000076727"/>
    </source>
</evidence>
<keyword evidence="2" id="KW-1185">Reference proteome</keyword>
<dbReference type="OrthoDB" id="3181669at2759"/>
<organism evidence="1 2">
    <name type="scientific">Daedalea quercina L-15889</name>
    <dbReference type="NCBI Taxonomy" id="1314783"/>
    <lineage>
        <taxon>Eukaryota</taxon>
        <taxon>Fungi</taxon>
        <taxon>Dikarya</taxon>
        <taxon>Basidiomycota</taxon>
        <taxon>Agaricomycotina</taxon>
        <taxon>Agaricomycetes</taxon>
        <taxon>Polyporales</taxon>
        <taxon>Fomitopsis</taxon>
    </lineage>
</organism>
<protein>
    <submittedName>
        <fullName evidence="1">Uncharacterized protein</fullName>
    </submittedName>
</protein>
<dbReference type="Proteomes" id="UP000076727">
    <property type="component" value="Unassembled WGS sequence"/>
</dbReference>
<evidence type="ECO:0000313" key="1">
    <source>
        <dbReference type="EMBL" id="KZT64037.1"/>
    </source>
</evidence>
<sequence length="355" mass="40501">MLFHSADAHGHCMDVDLPAPQAREVLEEEVSRYTNHICDLRSRINSLAPVSVLHSEILCEIFLRAARGVNDYEGRHWRSKYGWISISHVCRHWRSVALSCSVLWSELHLPHASHEFLQELLVRSGTAPLTVTYLKWETSGWGGHAVTAPTSLEQVAMAMILGSYHLERVRSLSLTFGHTGHDEILRLLNGPAPLLESLDITCVSMSDISSDAYDCVHQFIHHPETRRLRRLELYNLTMRWSTIVLPQLTHLNIRSEGRFTLLVDVEELMSSITYMNNLEELVINNALKPKPFDMSTVSNTFALPRLHTLSIQEGCSNCVHLLNRLEVPSLLYLNLGVSHFSGSIRSWLTQYRRRH</sequence>
<dbReference type="AlphaFoldDB" id="A0A165L7D2"/>
<dbReference type="EMBL" id="KV429144">
    <property type="protein sequence ID" value="KZT64037.1"/>
    <property type="molecule type" value="Genomic_DNA"/>
</dbReference>
<dbReference type="STRING" id="1314783.A0A165L7D2"/>
<dbReference type="InterPro" id="IPR032675">
    <property type="entry name" value="LRR_dom_sf"/>
</dbReference>
<accession>A0A165L7D2</accession>
<gene>
    <name evidence="1" type="ORF">DAEQUDRAFT_67943</name>
</gene>
<proteinExistence type="predicted"/>
<dbReference type="Gene3D" id="1.20.1280.50">
    <property type="match status" value="1"/>
</dbReference>
<dbReference type="SUPFAM" id="SSF52047">
    <property type="entry name" value="RNI-like"/>
    <property type="match status" value="1"/>
</dbReference>
<name>A0A165L7D2_9APHY</name>
<dbReference type="Gene3D" id="3.80.10.10">
    <property type="entry name" value="Ribonuclease Inhibitor"/>
    <property type="match status" value="1"/>
</dbReference>
<reference evidence="1 2" key="1">
    <citation type="journal article" date="2016" name="Mol. Biol. Evol.">
        <title>Comparative Genomics of Early-Diverging Mushroom-Forming Fungi Provides Insights into the Origins of Lignocellulose Decay Capabilities.</title>
        <authorList>
            <person name="Nagy L.G."/>
            <person name="Riley R."/>
            <person name="Tritt A."/>
            <person name="Adam C."/>
            <person name="Daum C."/>
            <person name="Floudas D."/>
            <person name="Sun H."/>
            <person name="Yadav J.S."/>
            <person name="Pangilinan J."/>
            <person name="Larsson K.H."/>
            <person name="Matsuura K."/>
            <person name="Barry K."/>
            <person name="Labutti K."/>
            <person name="Kuo R."/>
            <person name="Ohm R.A."/>
            <person name="Bhattacharya S.S."/>
            <person name="Shirouzu T."/>
            <person name="Yoshinaga Y."/>
            <person name="Martin F.M."/>
            <person name="Grigoriev I.V."/>
            <person name="Hibbett D.S."/>
        </authorList>
    </citation>
    <scope>NUCLEOTIDE SEQUENCE [LARGE SCALE GENOMIC DNA]</scope>
    <source>
        <strain evidence="1 2">L-15889</strain>
    </source>
</reference>